<evidence type="ECO:0000313" key="5">
    <source>
        <dbReference type="Proteomes" id="UP000070352"/>
    </source>
</evidence>
<dbReference type="InterPro" id="IPR009078">
    <property type="entry name" value="Ferritin-like_SF"/>
</dbReference>
<dbReference type="RefSeq" id="WP_068722443.1">
    <property type="nucleotide sequence ID" value="NZ_LSKU01000001.1"/>
</dbReference>
<sequence length="152" mass="17433">MSQTTATPVTLTDSLNKQIANFSVLYVKLHHYHWFVKGDHFYELHTKFEEFYTEVATYIDELAERLLTLKEKPLAMMKDFLQQSSITEASGNETAQQMVQNIANDFSTIIQEVKQAIEIADNLKDDATADMLIGITKSLEKHLWMLNAFLGK</sequence>
<keyword evidence="5" id="KW-1185">Reference proteome</keyword>
<dbReference type="Proteomes" id="UP000070352">
    <property type="component" value="Unassembled WGS sequence"/>
</dbReference>
<organism evidence="4 5">
    <name type="scientific">Tepidibacillus decaturensis</name>
    <dbReference type="NCBI Taxonomy" id="1413211"/>
    <lineage>
        <taxon>Bacteria</taxon>
        <taxon>Bacillati</taxon>
        <taxon>Bacillota</taxon>
        <taxon>Bacilli</taxon>
        <taxon>Bacillales</taxon>
        <taxon>Bacillaceae</taxon>
        <taxon>Tepidibacillus</taxon>
    </lineage>
</organism>
<protein>
    <submittedName>
        <fullName evidence="4">DNA starvation/stationary phase protection protein</fullName>
    </submittedName>
</protein>
<dbReference type="SUPFAM" id="SSF47240">
    <property type="entry name" value="Ferritin-like"/>
    <property type="match status" value="1"/>
</dbReference>
<dbReference type="GO" id="GO:0016722">
    <property type="term" value="F:oxidoreductase activity, acting on metal ions"/>
    <property type="evidence" value="ECO:0007669"/>
    <property type="project" value="InterPro"/>
</dbReference>
<reference evidence="4 5" key="1">
    <citation type="submission" date="2016-02" db="EMBL/GenBank/DDBJ databases">
        <title>Draft Genome for Tepidibacillus decaturensis nov. sp. Strain Z9, an Anaerobic, Moderately Thermophilic and Heterotrophic Bacterium from Deep Subsurface of the Illinois Basin, USA.</title>
        <authorList>
            <person name="Dong Y."/>
            <person name="Chang J.Y."/>
            <person name="Sanford R."/>
            <person name="Fouke B.W."/>
        </authorList>
    </citation>
    <scope>NUCLEOTIDE SEQUENCE [LARGE SCALE GENOMIC DNA]</scope>
    <source>
        <strain evidence="4 5">Z9</strain>
    </source>
</reference>
<dbReference type="EMBL" id="LSKU01000001">
    <property type="protein sequence ID" value="KXG42718.1"/>
    <property type="molecule type" value="Genomic_DNA"/>
</dbReference>
<dbReference type="OrthoDB" id="9797023at2"/>
<dbReference type="InterPro" id="IPR023188">
    <property type="entry name" value="DPS_DNA-bd_CS"/>
</dbReference>
<evidence type="ECO:0000259" key="3">
    <source>
        <dbReference type="Pfam" id="PF00210"/>
    </source>
</evidence>
<dbReference type="AlphaFoldDB" id="A0A135L143"/>
<dbReference type="InterPro" id="IPR002177">
    <property type="entry name" value="DPS_DNA-bd"/>
</dbReference>
<feature type="domain" description="Ferritin/DPS" evidence="3">
    <location>
        <begin position="13"/>
        <end position="152"/>
    </location>
</feature>
<dbReference type="PRINTS" id="PR01346">
    <property type="entry name" value="HELNAPAPROT"/>
</dbReference>
<evidence type="ECO:0000313" key="4">
    <source>
        <dbReference type="EMBL" id="KXG42718.1"/>
    </source>
</evidence>
<evidence type="ECO:0000256" key="2">
    <source>
        <dbReference type="RuleBase" id="RU003875"/>
    </source>
</evidence>
<accession>A0A135L143</accession>
<dbReference type="CDD" id="cd01043">
    <property type="entry name" value="DPS"/>
    <property type="match status" value="1"/>
</dbReference>
<dbReference type="STRING" id="1413211.U473_00670"/>
<dbReference type="PIRSF" id="PIRSF005900">
    <property type="entry name" value="Dps"/>
    <property type="match status" value="1"/>
</dbReference>
<dbReference type="GO" id="GO:0008199">
    <property type="term" value="F:ferric iron binding"/>
    <property type="evidence" value="ECO:0007669"/>
    <property type="project" value="InterPro"/>
</dbReference>
<dbReference type="InterPro" id="IPR008331">
    <property type="entry name" value="Ferritin_DPS_dom"/>
</dbReference>
<dbReference type="PANTHER" id="PTHR42932:SF1">
    <property type="entry name" value="GENERAL STRESS PROTEIN 20U"/>
    <property type="match status" value="1"/>
</dbReference>
<comment type="caution">
    <text evidence="4">The sequence shown here is derived from an EMBL/GenBank/DDBJ whole genome shotgun (WGS) entry which is preliminary data.</text>
</comment>
<comment type="similarity">
    <text evidence="1 2">Belongs to the Dps family.</text>
</comment>
<dbReference type="PROSITE" id="PS00818">
    <property type="entry name" value="DPS_1"/>
    <property type="match status" value="1"/>
</dbReference>
<proteinExistence type="inferred from homology"/>
<dbReference type="Gene3D" id="1.20.1260.10">
    <property type="match status" value="1"/>
</dbReference>
<dbReference type="PANTHER" id="PTHR42932">
    <property type="entry name" value="GENERAL STRESS PROTEIN 20U"/>
    <property type="match status" value="1"/>
</dbReference>
<gene>
    <name evidence="4" type="ORF">U473_00670</name>
</gene>
<evidence type="ECO:0000256" key="1">
    <source>
        <dbReference type="ARBA" id="ARBA00009497"/>
    </source>
</evidence>
<dbReference type="InterPro" id="IPR012347">
    <property type="entry name" value="Ferritin-like"/>
</dbReference>
<dbReference type="Pfam" id="PF00210">
    <property type="entry name" value="Ferritin"/>
    <property type="match status" value="1"/>
</dbReference>
<name>A0A135L143_9BACI</name>